<evidence type="ECO:0008006" key="3">
    <source>
        <dbReference type="Google" id="ProtNLM"/>
    </source>
</evidence>
<dbReference type="OrthoDB" id="3740062at2759"/>
<accession>A0A6A5KLL9</accession>
<dbReference type="AlphaFoldDB" id="A0A6A5KLL9"/>
<keyword evidence="2" id="KW-1185">Reference proteome</keyword>
<dbReference type="Proteomes" id="UP000800040">
    <property type="component" value="Unassembled WGS sequence"/>
</dbReference>
<gene>
    <name evidence="1" type="ORF">BDW02DRAFT_466612</name>
</gene>
<evidence type="ECO:0000313" key="2">
    <source>
        <dbReference type="Proteomes" id="UP000800040"/>
    </source>
</evidence>
<sequence length="131" mass="14937">VPKLALLVTSSAFRSYVQTCPDTISIRITHGSLDYQSLSTLLNWVNQIMSLPGHKLGVNVPVDCIQIIKTRYAAQVLGMEPYVRHFVENYKLGLRYRTPTPYEFQVVEECSLVEKDDMVEAVGRRIAYLCR</sequence>
<name>A0A6A5KLL9_9PLEO</name>
<feature type="non-terminal residue" evidence="1">
    <location>
        <position position="131"/>
    </location>
</feature>
<protein>
    <recommendedName>
        <fullName evidence="3">BTB domain-containing protein</fullName>
    </recommendedName>
</protein>
<proteinExistence type="predicted"/>
<feature type="non-terminal residue" evidence="1">
    <location>
        <position position="1"/>
    </location>
</feature>
<evidence type="ECO:0000313" key="1">
    <source>
        <dbReference type="EMBL" id="KAF1834393.1"/>
    </source>
</evidence>
<organism evidence="1 2">
    <name type="scientific">Decorospora gaudefroyi</name>
    <dbReference type="NCBI Taxonomy" id="184978"/>
    <lineage>
        <taxon>Eukaryota</taxon>
        <taxon>Fungi</taxon>
        <taxon>Dikarya</taxon>
        <taxon>Ascomycota</taxon>
        <taxon>Pezizomycotina</taxon>
        <taxon>Dothideomycetes</taxon>
        <taxon>Pleosporomycetidae</taxon>
        <taxon>Pleosporales</taxon>
        <taxon>Pleosporineae</taxon>
        <taxon>Pleosporaceae</taxon>
        <taxon>Decorospora</taxon>
    </lineage>
</organism>
<reference evidence="1" key="1">
    <citation type="submission" date="2020-01" db="EMBL/GenBank/DDBJ databases">
        <authorList>
            <consortium name="DOE Joint Genome Institute"/>
            <person name="Haridas S."/>
            <person name="Albert R."/>
            <person name="Binder M."/>
            <person name="Bloem J."/>
            <person name="Labutti K."/>
            <person name="Salamov A."/>
            <person name="Andreopoulos B."/>
            <person name="Baker S.E."/>
            <person name="Barry K."/>
            <person name="Bills G."/>
            <person name="Bluhm B.H."/>
            <person name="Cannon C."/>
            <person name="Castanera R."/>
            <person name="Culley D.E."/>
            <person name="Daum C."/>
            <person name="Ezra D."/>
            <person name="Gonzalez J.B."/>
            <person name="Henrissat B."/>
            <person name="Kuo A."/>
            <person name="Liang C."/>
            <person name="Lipzen A."/>
            <person name="Lutzoni F."/>
            <person name="Magnuson J."/>
            <person name="Mondo S."/>
            <person name="Nolan M."/>
            <person name="Ohm R."/>
            <person name="Pangilinan J."/>
            <person name="Park H.-J."/>
            <person name="Ramirez L."/>
            <person name="Alfaro M."/>
            <person name="Sun H."/>
            <person name="Tritt A."/>
            <person name="Yoshinaga Y."/>
            <person name="Zwiers L.-H."/>
            <person name="Turgeon B.G."/>
            <person name="Goodwin S.B."/>
            <person name="Spatafora J.W."/>
            <person name="Crous P.W."/>
            <person name="Grigoriev I.V."/>
        </authorList>
    </citation>
    <scope>NUCLEOTIDE SEQUENCE</scope>
    <source>
        <strain evidence="1">P77</strain>
    </source>
</reference>
<dbReference type="EMBL" id="ML975302">
    <property type="protein sequence ID" value="KAF1834393.1"/>
    <property type="molecule type" value="Genomic_DNA"/>
</dbReference>